<keyword evidence="2" id="KW-0808">Transferase</keyword>
<dbReference type="Pfam" id="PF13641">
    <property type="entry name" value="Glyco_tranf_2_3"/>
    <property type="match status" value="1"/>
</dbReference>
<dbReference type="Gene3D" id="3.90.550.10">
    <property type="entry name" value="Spore Coat Polysaccharide Biosynthesis Protein SpsA, Chain A"/>
    <property type="match status" value="1"/>
</dbReference>
<evidence type="ECO:0000313" key="2">
    <source>
        <dbReference type="EMBL" id="GFG59002.1"/>
    </source>
</evidence>
<keyword evidence="1" id="KW-0472">Membrane</keyword>
<dbReference type="AlphaFoldDB" id="A0A7I9WMM7"/>
<proteinExistence type="predicted"/>
<accession>A0A7I9WMM7</accession>
<dbReference type="InterPro" id="IPR029044">
    <property type="entry name" value="Nucleotide-diphossugar_trans"/>
</dbReference>
<dbReference type="Proteomes" id="UP000465241">
    <property type="component" value="Unassembled WGS sequence"/>
</dbReference>
<gene>
    <name evidence="2" type="ORF">MMUR_31380</name>
</gene>
<feature type="transmembrane region" description="Helical" evidence="1">
    <location>
        <begin position="282"/>
        <end position="305"/>
    </location>
</feature>
<dbReference type="EMBL" id="BLKT01000003">
    <property type="protein sequence ID" value="GFG59002.1"/>
    <property type="molecule type" value="Genomic_DNA"/>
</dbReference>
<protein>
    <submittedName>
        <fullName evidence="2">Glycosyl transferase</fullName>
    </submittedName>
</protein>
<name>A0A7I9WMM7_9MYCO</name>
<dbReference type="PANTHER" id="PTHR43646:SF3">
    <property type="entry name" value="SLR1566 PROTEIN"/>
    <property type="match status" value="1"/>
</dbReference>
<feature type="transmembrane region" description="Helical" evidence="1">
    <location>
        <begin position="12"/>
        <end position="33"/>
    </location>
</feature>
<organism evidence="2 3">
    <name type="scientific">Mycolicibacterium murale</name>
    <dbReference type="NCBI Taxonomy" id="182220"/>
    <lineage>
        <taxon>Bacteria</taxon>
        <taxon>Bacillati</taxon>
        <taxon>Actinomycetota</taxon>
        <taxon>Actinomycetes</taxon>
        <taxon>Mycobacteriales</taxon>
        <taxon>Mycobacteriaceae</taxon>
        <taxon>Mycolicibacterium</taxon>
    </lineage>
</organism>
<feature type="transmembrane region" description="Helical" evidence="1">
    <location>
        <begin position="311"/>
        <end position="331"/>
    </location>
</feature>
<keyword evidence="1" id="KW-0812">Transmembrane</keyword>
<keyword evidence="3" id="KW-1185">Reference proteome</keyword>
<dbReference type="PANTHER" id="PTHR43646">
    <property type="entry name" value="GLYCOSYLTRANSFERASE"/>
    <property type="match status" value="1"/>
</dbReference>
<evidence type="ECO:0000256" key="1">
    <source>
        <dbReference type="SAM" id="Phobius"/>
    </source>
</evidence>
<feature type="transmembrane region" description="Helical" evidence="1">
    <location>
        <begin position="343"/>
        <end position="365"/>
    </location>
</feature>
<sequence length="379" mass="39411">MQVPAARPCKDRFSTIVALGSALACVGTVHQLFNRRLLRRPPADPAPHSDGVSVLVPARDEAHRIGPTVAALVAQQGPTRMEILVLDDNSTDGTAQVVTAAARSDPRVRVLAGTPPPPGTLGKPHACAQLAAAARFSTLVYVDADVVLHPRAVAAAVDLLRGTPLDLVSPWPRQLTAGVLGRLIQPLLAWSWLTTVPLRVAERSPRPSLAFANGQFLVLDADALARAGGWQAVRGEVLDDIALARAMRRAGARTAVADGAELATCRMYATGRELAVGYRKSLWAAFGSPLGAVAVGAALGVVYVVPAAAMLTGSGVGALGYGAAVLGRVSVARWCGDRGPAAVLDGLAHPLSVLALLGLLAWSWVGRLAGTLYWKGRPL</sequence>
<reference evidence="2 3" key="1">
    <citation type="journal article" date="2019" name="Emerg. Microbes Infect.">
        <title>Comprehensive subspecies identification of 175 nontuberculous mycobacteria species based on 7547 genomic profiles.</title>
        <authorList>
            <person name="Matsumoto Y."/>
            <person name="Kinjo T."/>
            <person name="Motooka D."/>
            <person name="Nabeya D."/>
            <person name="Jung N."/>
            <person name="Uechi K."/>
            <person name="Horii T."/>
            <person name="Iida T."/>
            <person name="Fujita J."/>
            <person name="Nakamura S."/>
        </authorList>
    </citation>
    <scope>NUCLEOTIDE SEQUENCE [LARGE SCALE GENOMIC DNA]</scope>
    <source>
        <strain evidence="2 3">JCM 13392</strain>
    </source>
</reference>
<dbReference type="GO" id="GO:0016740">
    <property type="term" value="F:transferase activity"/>
    <property type="evidence" value="ECO:0007669"/>
    <property type="project" value="UniProtKB-KW"/>
</dbReference>
<evidence type="ECO:0000313" key="3">
    <source>
        <dbReference type="Proteomes" id="UP000465241"/>
    </source>
</evidence>
<keyword evidence="1" id="KW-1133">Transmembrane helix</keyword>
<comment type="caution">
    <text evidence="2">The sequence shown here is derived from an EMBL/GenBank/DDBJ whole genome shotgun (WGS) entry which is preliminary data.</text>
</comment>
<dbReference type="SUPFAM" id="SSF53448">
    <property type="entry name" value="Nucleotide-diphospho-sugar transferases"/>
    <property type="match status" value="1"/>
</dbReference>
<dbReference type="PROSITE" id="PS51257">
    <property type="entry name" value="PROKAR_LIPOPROTEIN"/>
    <property type="match status" value="1"/>
</dbReference>